<dbReference type="GO" id="GO:0003677">
    <property type="term" value="F:DNA binding"/>
    <property type="evidence" value="ECO:0007669"/>
    <property type="project" value="UniProtKB-UniRule"/>
</dbReference>
<dbReference type="Proteomes" id="UP000431401">
    <property type="component" value="Unassembled WGS sequence"/>
</dbReference>
<dbReference type="EMBL" id="WEGI01000004">
    <property type="protein sequence ID" value="MQY26652.1"/>
    <property type="molecule type" value="Genomic_DNA"/>
</dbReference>
<feature type="DNA-binding region" description="H-T-H motif" evidence="2">
    <location>
        <begin position="28"/>
        <end position="47"/>
    </location>
</feature>
<accession>A0A7K0DMT3</accession>
<name>A0A7K0DMT3_9NOCA</name>
<keyword evidence="5" id="KW-1185">Reference proteome</keyword>
<dbReference type="PROSITE" id="PS50977">
    <property type="entry name" value="HTH_TETR_2"/>
    <property type="match status" value="1"/>
</dbReference>
<evidence type="ECO:0000256" key="2">
    <source>
        <dbReference type="PROSITE-ProRule" id="PRU00335"/>
    </source>
</evidence>
<evidence type="ECO:0000313" key="5">
    <source>
        <dbReference type="Proteomes" id="UP000431401"/>
    </source>
</evidence>
<comment type="caution">
    <text evidence="4">The sequence shown here is derived from an EMBL/GenBank/DDBJ whole genome shotgun (WGS) entry which is preliminary data.</text>
</comment>
<dbReference type="InterPro" id="IPR009057">
    <property type="entry name" value="Homeodomain-like_sf"/>
</dbReference>
<dbReference type="OrthoDB" id="5177743at2"/>
<dbReference type="InterPro" id="IPR001647">
    <property type="entry name" value="HTH_TetR"/>
</dbReference>
<dbReference type="AlphaFoldDB" id="A0A7K0DMT3"/>
<protein>
    <recommendedName>
        <fullName evidence="3">HTH tetR-type domain-containing protein</fullName>
    </recommendedName>
</protein>
<sequence length="183" mass="20250">MSEDGPRDRLLRRGEQLLAERGRLSDLTLRKLAEQLGTSHRMLIHHFGSRDGFLAALLSELRRHEQRTLAALSTRDSYDDALSMLENLYLDPAQRPRAAAFFYVLGLAVQDPASYGDFLNSLEDWITLVTTLGERTGLPPREARARAVALVWAARGLFVTALTTNDGAAAFAEFRTVAGLLAP</sequence>
<dbReference type="Gene3D" id="1.10.357.10">
    <property type="entry name" value="Tetracycline Repressor, domain 2"/>
    <property type="match status" value="1"/>
</dbReference>
<feature type="domain" description="HTH tetR-type" evidence="3">
    <location>
        <begin position="4"/>
        <end position="65"/>
    </location>
</feature>
<keyword evidence="1 2" id="KW-0238">DNA-binding</keyword>
<dbReference type="SUPFAM" id="SSF46689">
    <property type="entry name" value="Homeodomain-like"/>
    <property type="match status" value="1"/>
</dbReference>
<dbReference type="Pfam" id="PF00440">
    <property type="entry name" value="TetR_N"/>
    <property type="match status" value="1"/>
</dbReference>
<organism evidence="4 5">
    <name type="scientific">Nocardia aurantia</name>
    <dbReference type="NCBI Taxonomy" id="2585199"/>
    <lineage>
        <taxon>Bacteria</taxon>
        <taxon>Bacillati</taxon>
        <taxon>Actinomycetota</taxon>
        <taxon>Actinomycetes</taxon>
        <taxon>Mycobacteriales</taxon>
        <taxon>Nocardiaceae</taxon>
        <taxon>Nocardia</taxon>
    </lineage>
</organism>
<evidence type="ECO:0000256" key="1">
    <source>
        <dbReference type="ARBA" id="ARBA00023125"/>
    </source>
</evidence>
<reference evidence="4 5" key="1">
    <citation type="submission" date="2019-10" db="EMBL/GenBank/DDBJ databases">
        <title>Nocardia macrotermitis sp. nov. and Nocardia aurantia sp. nov., isolated from the gut of fungus growing-termite Macrotermes natalensis.</title>
        <authorList>
            <person name="Benndorf R."/>
            <person name="Schwitalla J."/>
            <person name="Martin K."/>
            <person name="De Beer W."/>
            <person name="Kaster A.-K."/>
            <person name="Vollmers J."/>
            <person name="Poulsen M."/>
            <person name="Beemelmanns C."/>
        </authorList>
    </citation>
    <scope>NUCLEOTIDE SEQUENCE [LARGE SCALE GENOMIC DNA]</scope>
    <source>
        <strain evidence="4 5">RB56</strain>
    </source>
</reference>
<evidence type="ECO:0000313" key="4">
    <source>
        <dbReference type="EMBL" id="MQY26652.1"/>
    </source>
</evidence>
<dbReference type="RefSeq" id="WP_153340997.1">
    <property type="nucleotide sequence ID" value="NZ_WEGI01000004.1"/>
</dbReference>
<evidence type="ECO:0000259" key="3">
    <source>
        <dbReference type="PROSITE" id="PS50977"/>
    </source>
</evidence>
<gene>
    <name evidence="4" type="ORF">NRB56_22230</name>
</gene>
<proteinExistence type="predicted"/>